<keyword evidence="2" id="KW-1185">Reference proteome</keyword>
<dbReference type="RefSeq" id="WP_240269533.1">
    <property type="nucleotide sequence ID" value="NZ_JAKSXN010000027.1"/>
</dbReference>
<accession>A0ABW3SC29</accession>
<dbReference type="Proteomes" id="UP001597211">
    <property type="component" value="Unassembled WGS sequence"/>
</dbReference>
<reference evidence="2" key="1">
    <citation type="journal article" date="2019" name="Int. J. Syst. Evol. Microbiol.">
        <title>The Global Catalogue of Microorganisms (GCM) 10K type strain sequencing project: providing services to taxonomists for standard genome sequencing and annotation.</title>
        <authorList>
            <consortium name="The Broad Institute Genomics Platform"/>
            <consortium name="The Broad Institute Genome Sequencing Center for Infectious Disease"/>
            <person name="Wu L."/>
            <person name="Ma J."/>
        </authorList>
    </citation>
    <scope>NUCLEOTIDE SEQUENCE [LARGE SCALE GENOMIC DNA]</scope>
    <source>
        <strain evidence="2">CCUG 48216</strain>
    </source>
</reference>
<evidence type="ECO:0000313" key="1">
    <source>
        <dbReference type="EMBL" id="MFD1182346.1"/>
    </source>
</evidence>
<gene>
    <name evidence="1" type="ORF">ACFQ2Z_13350</name>
</gene>
<comment type="caution">
    <text evidence="1">The sequence shown here is derived from an EMBL/GenBank/DDBJ whole genome shotgun (WGS) entry which is preliminary data.</text>
</comment>
<dbReference type="EMBL" id="JBHTKZ010000024">
    <property type="protein sequence ID" value="MFD1182346.1"/>
    <property type="molecule type" value="Genomic_DNA"/>
</dbReference>
<proteinExistence type="predicted"/>
<protein>
    <submittedName>
        <fullName evidence="1">Uncharacterized protein</fullName>
    </submittedName>
</protein>
<organism evidence="1 2">
    <name type="scientific">Paenibacillus timonensis</name>
    <dbReference type="NCBI Taxonomy" id="225915"/>
    <lineage>
        <taxon>Bacteria</taxon>
        <taxon>Bacillati</taxon>
        <taxon>Bacillota</taxon>
        <taxon>Bacilli</taxon>
        <taxon>Bacillales</taxon>
        <taxon>Paenibacillaceae</taxon>
        <taxon>Paenibacillus</taxon>
    </lineage>
</organism>
<sequence>MRKITVYDKASWHLEGTQLTGLEHLKVVMDWLKQHNLLSDAGLEVYELGVDQEFSLTSEMVTDEGKKLLDENYKDWTRVISANYISCDLLDHVLSSIGLDSTKAME</sequence>
<evidence type="ECO:0000313" key="2">
    <source>
        <dbReference type="Proteomes" id="UP001597211"/>
    </source>
</evidence>
<name>A0ABW3SC29_9BACL</name>